<dbReference type="EMBL" id="QYBB01000022">
    <property type="protein sequence ID" value="RYC30635.1"/>
    <property type="molecule type" value="Genomic_DNA"/>
</dbReference>
<gene>
    <name evidence="3" type="ORF">D3273_17435</name>
</gene>
<evidence type="ECO:0000313" key="4">
    <source>
        <dbReference type="Proteomes" id="UP000290759"/>
    </source>
</evidence>
<keyword evidence="1 3" id="KW-0378">Hydrolase</keyword>
<dbReference type="Pfam" id="PF00561">
    <property type="entry name" value="Abhydrolase_1"/>
    <property type="match status" value="1"/>
</dbReference>
<dbReference type="OrthoDB" id="9812774at2"/>
<dbReference type="PANTHER" id="PTHR43329">
    <property type="entry name" value="EPOXIDE HYDROLASE"/>
    <property type="match status" value="1"/>
</dbReference>
<feature type="domain" description="AB hydrolase-1" evidence="2">
    <location>
        <begin position="33"/>
        <end position="285"/>
    </location>
</feature>
<proteinExistence type="predicted"/>
<dbReference type="PRINTS" id="PR00412">
    <property type="entry name" value="EPOXHYDRLASE"/>
</dbReference>
<evidence type="ECO:0000256" key="1">
    <source>
        <dbReference type="ARBA" id="ARBA00022801"/>
    </source>
</evidence>
<dbReference type="SUPFAM" id="SSF53474">
    <property type="entry name" value="alpha/beta-Hydrolases"/>
    <property type="match status" value="1"/>
</dbReference>
<dbReference type="PRINTS" id="PR00111">
    <property type="entry name" value="ABHYDROLASE"/>
</dbReference>
<comment type="caution">
    <text evidence="3">The sequence shown here is derived from an EMBL/GenBank/DDBJ whole genome shotgun (WGS) entry which is preliminary data.</text>
</comment>
<protein>
    <submittedName>
        <fullName evidence="3">Alpha/beta hydrolase</fullName>
    </submittedName>
</protein>
<reference evidence="3 4" key="2">
    <citation type="submission" date="2019-02" db="EMBL/GenBank/DDBJ databases">
        <title>'Lichenibacterium ramalinii' gen. nov. sp. nov., 'Lichenibacterium minor' gen. nov. sp. nov.</title>
        <authorList>
            <person name="Pankratov T."/>
        </authorList>
    </citation>
    <scope>NUCLEOTIDE SEQUENCE [LARGE SCALE GENOMIC DNA]</scope>
    <source>
        <strain evidence="3 4">RmlP026</strain>
    </source>
</reference>
<dbReference type="InterPro" id="IPR000639">
    <property type="entry name" value="Epox_hydrolase-like"/>
</dbReference>
<dbReference type="InterPro" id="IPR029058">
    <property type="entry name" value="AB_hydrolase_fold"/>
</dbReference>
<organism evidence="3 4">
    <name type="scientific">Lichenibacterium minor</name>
    <dbReference type="NCBI Taxonomy" id="2316528"/>
    <lineage>
        <taxon>Bacteria</taxon>
        <taxon>Pseudomonadati</taxon>
        <taxon>Pseudomonadota</taxon>
        <taxon>Alphaproteobacteria</taxon>
        <taxon>Hyphomicrobiales</taxon>
        <taxon>Lichenihabitantaceae</taxon>
        <taxon>Lichenibacterium</taxon>
    </lineage>
</organism>
<dbReference type="AlphaFoldDB" id="A0A4Q2U6Z0"/>
<evidence type="ECO:0000313" key="3">
    <source>
        <dbReference type="EMBL" id="RYC30635.1"/>
    </source>
</evidence>
<dbReference type="RefSeq" id="WP_129228174.1">
    <property type="nucleotide sequence ID" value="NZ_QYBB01000022.1"/>
</dbReference>
<keyword evidence="4" id="KW-1185">Reference proteome</keyword>
<dbReference type="Gene3D" id="3.40.50.1820">
    <property type="entry name" value="alpha/beta hydrolase"/>
    <property type="match status" value="1"/>
</dbReference>
<dbReference type="Proteomes" id="UP000290759">
    <property type="component" value="Unassembled WGS sequence"/>
</dbReference>
<name>A0A4Q2U6Z0_9HYPH</name>
<evidence type="ECO:0000259" key="2">
    <source>
        <dbReference type="Pfam" id="PF00561"/>
    </source>
</evidence>
<sequence>MTKAANLQVTHGTAELQPGVKMHYVEAGAGPRTIVLLHGYPQTWWEWRHVIPSLAAAGWRVIAPDYRGAGASSKSQEGYDKRTMARDVNVLLGDHLGVNEPIALVGHDIGMMVAYAFASAYPKSVERLVLMEAPLPGTAAYDALVATPRLRSAAMWHFFFHNADNDLAELLTFGRERQYLQHFFERLAYDQGAIGPADLDVYASAFAAAGAMRAGFEVYRAFDRDGEDNRAALAEGGRLKMPVLGLGGTSSFFLPIAEKMLGEVASDVRVAGIPRCGHWIAEENPTALLAELSRFLG</sequence>
<dbReference type="InterPro" id="IPR000073">
    <property type="entry name" value="AB_hydrolase_1"/>
</dbReference>
<dbReference type="GO" id="GO:0016787">
    <property type="term" value="F:hydrolase activity"/>
    <property type="evidence" value="ECO:0007669"/>
    <property type="project" value="UniProtKB-KW"/>
</dbReference>
<reference evidence="3 4" key="1">
    <citation type="submission" date="2018-12" db="EMBL/GenBank/DDBJ databases">
        <authorList>
            <person name="Grouzdev D.S."/>
            <person name="Krutkina M.S."/>
        </authorList>
    </citation>
    <scope>NUCLEOTIDE SEQUENCE [LARGE SCALE GENOMIC DNA]</scope>
    <source>
        <strain evidence="3 4">RmlP026</strain>
    </source>
</reference>
<accession>A0A4Q2U6Z0</accession>